<protein>
    <submittedName>
        <fullName evidence="3">Uncharacterized protein</fullName>
    </submittedName>
</protein>
<gene>
    <name evidence="3" type="ORF">BDV35DRAFT_398835</name>
</gene>
<feature type="compositionally biased region" description="Polar residues" evidence="1">
    <location>
        <begin position="329"/>
        <end position="338"/>
    </location>
</feature>
<dbReference type="VEuPathDB" id="FungiDB:AFLA_011767"/>
<proteinExistence type="predicted"/>
<sequence length="351" mass="36029">METVDKRVTSWLPLTSNWNLPSGCSTSFHINAAALTAFDPGYGLEGDPLVRCVPPEIVASSKQAALGQPDTSISLGPLTCPDYLYTAGISVKDGSSTLAVCCPSGYIREIASLDAQMNGDCLSSVSSNMVLTFGSTAPEGSRGWIIVTTTLTTSSTVRAMAVMGWNIDTSVSITTSTAVAATATETTVNTFSTNILPKGGSAMIVNSSLVSTLSDDSSVVASPSAMSLSSTISTASSSTISTSITDYGLSAEDKAGIGVGAGVVAIGLGVLVVAICILVRKQRRSLMRRSPPSNSSRRGTTRRAANQTPSSRTVHESSSLKVSSLPAETVSSACSSPSKPIGEPRNIIAEA</sequence>
<accession>A0A5N6GCS8</accession>
<feature type="region of interest" description="Disordered" evidence="1">
    <location>
        <begin position="286"/>
        <end position="351"/>
    </location>
</feature>
<keyword evidence="2" id="KW-0472">Membrane</keyword>
<feature type="compositionally biased region" description="Low complexity" evidence="1">
    <location>
        <begin position="288"/>
        <end position="298"/>
    </location>
</feature>
<organism evidence="3">
    <name type="scientific">Aspergillus flavus</name>
    <dbReference type="NCBI Taxonomy" id="5059"/>
    <lineage>
        <taxon>Eukaryota</taxon>
        <taxon>Fungi</taxon>
        <taxon>Dikarya</taxon>
        <taxon>Ascomycota</taxon>
        <taxon>Pezizomycotina</taxon>
        <taxon>Eurotiomycetes</taxon>
        <taxon>Eurotiomycetidae</taxon>
        <taxon>Eurotiales</taxon>
        <taxon>Aspergillaceae</taxon>
        <taxon>Aspergillus</taxon>
        <taxon>Aspergillus subgen. Circumdati</taxon>
    </lineage>
</organism>
<evidence type="ECO:0000256" key="1">
    <source>
        <dbReference type="SAM" id="MobiDB-lite"/>
    </source>
</evidence>
<dbReference type="EMBL" id="ML734764">
    <property type="protein sequence ID" value="KAB8240221.1"/>
    <property type="molecule type" value="Genomic_DNA"/>
</dbReference>
<reference evidence="3" key="1">
    <citation type="submission" date="2019-04" db="EMBL/GenBank/DDBJ databases">
        <title>Friends and foes A comparative genomics study of 23 Aspergillus species from section Flavi.</title>
        <authorList>
            <consortium name="DOE Joint Genome Institute"/>
            <person name="Kjaerbolling I."/>
            <person name="Vesth T."/>
            <person name="Frisvad J.C."/>
            <person name="Nybo J.L."/>
            <person name="Theobald S."/>
            <person name="Kildgaard S."/>
            <person name="Isbrandt T."/>
            <person name="Kuo A."/>
            <person name="Sato A."/>
            <person name="Lyhne E.K."/>
            <person name="Kogle M.E."/>
            <person name="Wiebenga A."/>
            <person name="Kun R.S."/>
            <person name="Lubbers R.J."/>
            <person name="Makela M.R."/>
            <person name="Barry K."/>
            <person name="Chovatia M."/>
            <person name="Clum A."/>
            <person name="Daum C."/>
            <person name="Haridas S."/>
            <person name="He G."/>
            <person name="LaButti K."/>
            <person name="Lipzen A."/>
            <person name="Mondo S."/>
            <person name="Riley R."/>
            <person name="Salamov A."/>
            <person name="Simmons B.A."/>
            <person name="Magnuson J.K."/>
            <person name="Henrissat B."/>
            <person name="Mortensen U.H."/>
            <person name="Larsen T.O."/>
            <person name="Devries R.P."/>
            <person name="Grigoriev I.V."/>
            <person name="Machida M."/>
            <person name="Baker S.E."/>
            <person name="Andersen M.R."/>
        </authorList>
    </citation>
    <scope>NUCLEOTIDE SEQUENCE [LARGE SCALE GENOMIC DNA]</scope>
    <source>
        <strain evidence="3">CBS 121.62</strain>
    </source>
</reference>
<dbReference type="Proteomes" id="UP000325434">
    <property type="component" value="Unassembled WGS sequence"/>
</dbReference>
<dbReference type="AlphaFoldDB" id="A0A5N6GCS8"/>
<evidence type="ECO:0000313" key="3">
    <source>
        <dbReference type="EMBL" id="KAB8240221.1"/>
    </source>
</evidence>
<name>A0A5N6GCS8_ASPFL</name>
<feature type="compositionally biased region" description="Polar residues" evidence="1">
    <location>
        <begin position="304"/>
        <end position="322"/>
    </location>
</feature>
<evidence type="ECO:0000256" key="2">
    <source>
        <dbReference type="SAM" id="Phobius"/>
    </source>
</evidence>
<feature type="transmembrane region" description="Helical" evidence="2">
    <location>
        <begin position="255"/>
        <end position="279"/>
    </location>
</feature>
<keyword evidence="2" id="KW-0812">Transmembrane</keyword>
<keyword evidence="2" id="KW-1133">Transmembrane helix</keyword>
<dbReference type="VEuPathDB" id="FungiDB:F9C07_2244622"/>